<dbReference type="AlphaFoldDB" id="A0A0G2HR22"/>
<comment type="caution">
    <text evidence="2">The sequence shown here is derived from an EMBL/GenBank/DDBJ whole genome shotgun (WGS) entry which is preliminary data.</text>
</comment>
<organism evidence="2 3">
    <name type="scientific">Diaporthe ampelina</name>
    <dbReference type="NCBI Taxonomy" id="1214573"/>
    <lineage>
        <taxon>Eukaryota</taxon>
        <taxon>Fungi</taxon>
        <taxon>Dikarya</taxon>
        <taxon>Ascomycota</taxon>
        <taxon>Pezizomycotina</taxon>
        <taxon>Sordariomycetes</taxon>
        <taxon>Sordariomycetidae</taxon>
        <taxon>Diaporthales</taxon>
        <taxon>Diaporthaceae</taxon>
        <taxon>Diaporthe</taxon>
    </lineage>
</organism>
<gene>
    <name evidence="2" type="ORF">UCDDA912_g02668</name>
</gene>
<dbReference type="STRING" id="1214573.A0A0G2HR22"/>
<dbReference type="EMBL" id="LCUC01000090">
    <property type="protein sequence ID" value="KKY37323.1"/>
    <property type="molecule type" value="Genomic_DNA"/>
</dbReference>
<name>A0A0G2HR22_9PEZI</name>
<evidence type="ECO:0000313" key="3">
    <source>
        <dbReference type="Proteomes" id="UP000034680"/>
    </source>
</evidence>
<dbReference type="OrthoDB" id="5231339at2759"/>
<evidence type="ECO:0000313" key="2">
    <source>
        <dbReference type="EMBL" id="KKY37323.1"/>
    </source>
</evidence>
<feature type="region of interest" description="Disordered" evidence="1">
    <location>
        <begin position="60"/>
        <end position="176"/>
    </location>
</feature>
<protein>
    <submittedName>
        <fullName evidence="2">Uncharacterized protein</fullName>
    </submittedName>
</protein>
<reference evidence="2 3" key="2">
    <citation type="submission" date="2015-05" db="EMBL/GenBank/DDBJ databases">
        <authorList>
            <person name="Morales-Cruz A."/>
            <person name="Amrine K.C."/>
            <person name="Cantu D."/>
        </authorList>
    </citation>
    <scope>NUCLEOTIDE SEQUENCE [LARGE SCALE GENOMIC DNA]</scope>
    <source>
        <strain evidence="2">DA912</strain>
    </source>
</reference>
<sequence>MAICRGDDASQKDLIFAMLMSTGDGSGTIKADWQEVEKIMTSWGYSFTASAMCPAQQWSKKIQKAFKERHPSNAKDGGNANPSTPSKASGACTPKTPASSKGKQGKRKRSAPDDDDTSLESGGVFNANPIAEEKTPRASAKKMKYSKESGEEDDDDEEHIVVKGENVDDEDYDNAV</sequence>
<reference evidence="2 3" key="1">
    <citation type="submission" date="2015-05" db="EMBL/GenBank/DDBJ databases">
        <title>Distinctive expansion of gene families associated with plant cell wall degradation and secondary metabolism in the genomes of grapevine trunk pathogens.</title>
        <authorList>
            <person name="Lawrence D.P."/>
            <person name="Travadon R."/>
            <person name="Rolshausen P.E."/>
            <person name="Baumgartner K."/>
        </authorList>
    </citation>
    <scope>NUCLEOTIDE SEQUENCE [LARGE SCALE GENOMIC DNA]</scope>
    <source>
        <strain evidence="2">DA912</strain>
    </source>
</reference>
<keyword evidence="3" id="KW-1185">Reference proteome</keyword>
<dbReference type="Proteomes" id="UP000034680">
    <property type="component" value="Unassembled WGS sequence"/>
</dbReference>
<evidence type="ECO:0000256" key="1">
    <source>
        <dbReference type="SAM" id="MobiDB-lite"/>
    </source>
</evidence>
<accession>A0A0G2HR22</accession>
<proteinExistence type="predicted"/>
<feature type="compositionally biased region" description="Acidic residues" evidence="1">
    <location>
        <begin position="167"/>
        <end position="176"/>
    </location>
</feature>